<evidence type="ECO:0000313" key="1">
    <source>
        <dbReference type="EMBL" id="KER33738.1"/>
    </source>
</evidence>
<dbReference type="GeneID" id="20314612"/>
<dbReference type="CTD" id="20314612"/>
<gene>
    <name evidence="1" type="ORF">T265_00424</name>
</gene>
<dbReference type="KEGG" id="ovi:T265_00424"/>
<accession>A0A075A210</accession>
<sequence>MAGYARDTEFKVDMKNLNIETRTKIQTTVTGGGAVEIAKRPRTIAPRYSAEVNSSDEEVSLMNSCPVVSNSLKQFDWKGHQPEPVNSSIDAKDQNVMQEATHWHRKISNQEKQACL</sequence>
<name>A0A075A210_OPIVI</name>
<dbReference type="Proteomes" id="UP000054324">
    <property type="component" value="Unassembled WGS sequence"/>
</dbReference>
<dbReference type="AlphaFoldDB" id="A0A075A210"/>
<dbReference type="RefSeq" id="XP_009162461.1">
    <property type="nucleotide sequence ID" value="XM_009164197.1"/>
</dbReference>
<dbReference type="EMBL" id="KL596622">
    <property type="protein sequence ID" value="KER33738.1"/>
    <property type="molecule type" value="Genomic_DNA"/>
</dbReference>
<keyword evidence="2" id="KW-1185">Reference proteome</keyword>
<evidence type="ECO:0000313" key="2">
    <source>
        <dbReference type="Proteomes" id="UP000054324"/>
    </source>
</evidence>
<reference evidence="1 2" key="1">
    <citation type="submission" date="2013-11" db="EMBL/GenBank/DDBJ databases">
        <title>Opisthorchis viverrini - life in the bile duct.</title>
        <authorList>
            <person name="Young N.D."/>
            <person name="Nagarajan N."/>
            <person name="Lin S.J."/>
            <person name="Korhonen P.K."/>
            <person name="Jex A.R."/>
            <person name="Hall R.S."/>
            <person name="Safavi-Hemami H."/>
            <person name="Kaewkong W."/>
            <person name="Bertrand D."/>
            <person name="Gao S."/>
            <person name="Seet Q."/>
            <person name="Wongkham S."/>
            <person name="Teh B.T."/>
            <person name="Wongkham C."/>
            <person name="Intapan P.M."/>
            <person name="Maleewong W."/>
            <person name="Yang X."/>
            <person name="Hu M."/>
            <person name="Wang Z."/>
            <person name="Hofmann A."/>
            <person name="Sternberg P.W."/>
            <person name="Tan P."/>
            <person name="Wang J."/>
            <person name="Gasser R.B."/>
        </authorList>
    </citation>
    <scope>NUCLEOTIDE SEQUENCE [LARGE SCALE GENOMIC DNA]</scope>
</reference>
<protein>
    <submittedName>
        <fullName evidence="1">Uncharacterized protein</fullName>
    </submittedName>
</protein>
<proteinExistence type="predicted"/>
<organism evidence="1 2">
    <name type="scientific">Opisthorchis viverrini</name>
    <name type="common">Southeast Asian liver fluke</name>
    <dbReference type="NCBI Taxonomy" id="6198"/>
    <lineage>
        <taxon>Eukaryota</taxon>
        <taxon>Metazoa</taxon>
        <taxon>Spiralia</taxon>
        <taxon>Lophotrochozoa</taxon>
        <taxon>Platyhelminthes</taxon>
        <taxon>Trematoda</taxon>
        <taxon>Digenea</taxon>
        <taxon>Opisthorchiida</taxon>
        <taxon>Opisthorchiata</taxon>
        <taxon>Opisthorchiidae</taxon>
        <taxon>Opisthorchis</taxon>
    </lineage>
</organism>